<feature type="domain" description="Histidine kinase" evidence="19">
    <location>
        <begin position="699"/>
        <end position="915"/>
    </location>
</feature>
<dbReference type="Pfam" id="PF00497">
    <property type="entry name" value="SBP_bac_3"/>
    <property type="match status" value="1"/>
</dbReference>
<dbReference type="InterPro" id="IPR004358">
    <property type="entry name" value="Sig_transdc_His_kin-like_C"/>
</dbReference>
<evidence type="ECO:0000256" key="11">
    <source>
        <dbReference type="ARBA" id="ARBA00022840"/>
    </source>
</evidence>
<evidence type="ECO:0000256" key="17">
    <source>
        <dbReference type="SAM" id="Coils"/>
    </source>
</evidence>
<dbReference type="GO" id="GO:0016787">
    <property type="term" value="F:hydrolase activity"/>
    <property type="evidence" value="ECO:0007669"/>
    <property type="project" value="UniProtKB-KW"/>
</dbReference>
<dbReference type="PROSITE" id="PS50894">
    <property type="entry name" value="HPT"/>
    <property type="match status" value="1"/>
</dbReference>
<dbReference type="SUPFAM" id="SSF55874">
    <property type="entry name" value="ATPase domain of HSP90 chaperone/DNA topoisomerase II/histidine kinase"/>
    <property type="match status" value="1"/>
</dbReference>
<evidence type="ECO:0000256" key="4">
    <source>
        <dbReference type="ARBA" id="ARBA00022475"/>
    </source>
</evidence>
<evidence type="ECO:0000259" key="19">
    <source>
        <dbReference type="PROSITE" id="PS50109"/>
    </source>
</evidence>
<evidence type="ECO:0000256" key="14">
    <source>
        <dbReference type="ARBA" id="ARBA00023136"/>
    </source>
</evidence>
<dbReference type="Pfam" id="PF00512">
    <property type="entry name" value="HisKA"/>
    <property type="match status" value="1"/>
</dbReference>
<dbReference type="GO" id="GO:0005886">
    <property type="term" value="C:plasma membrane"/>
    <property type="evidence" value="ECO:0007669"/>
    <property type="project" value="UniProtKB-SubCell"/>
</dbReference>
<dbReference type="InterPro" id="IPR011006">
    <property type="entry name" value="CheY-like_superfamily"/>
</dbReference>
<organism evidence="22 23">
    <name type="scientific">Vibrio campbellii (strain ATCC BAA-1116)</name>
    <dbReference type="NCBI Taxonomy" id="2902295"/>
    <lineage>
        <taxon>Bacteria</taxon>
        <taxon>Pseudomonadati</taxon>
        <taxon>Pseudomonadota</taxon>
        <taxon>Gammaproteobacteria</taxon>
        <taxon>Vibrionales</taxon>
        <taxon>Vibrionaceae</taxon>
        <taxon>Vibrio</taxon>
    </lineage>
</organism>
<accession>A7N2Q5</accession>
<feature type="domain" description="Response regulatory" evidence="20">
    <location>
        <begin position="993"/>
        <end position="1116"/>
    </location>
</feature>
<keyword evidence="11" id="KW-0547">Nucleotide-binding</keyword>
<dbReference type="EMBL" id="CP000790">
    <property type="protein sequence ID" value="ABU74061.1"/>
    <property type="molecule type" value="Genomic_DNA"/>
</dbReference>
<dbReference type="Proteomes" id="UP000008152">
    <property type="component" value="Chromosome II"/>
</dbReference>
<dbReference type="FunFam" id="3.30.565.10:FF:000010">
    <property type="entry name" value="Sensor histidine kinase RcsC"/>
    <property type="match status" value="1"/>
</dbReference>
<evidence type="ECO:0000256" key="7">
    <source>
        <dbReference type="ARBA" id="ARBA00022679"/>
    </source>
</evidence>
<evidence type="ECO:0000256" key="12">
    <source>
        <dbReference type="ARBA" id="ARBA00022989"/>
    </source>
</evidence>
<feature type="transmembrane region" description="Helical" evidence="18">
    <location>
        <begin position="523"/>
        <end position="544"/>
    </location>
</feature>
<comment type="catalytic activity">
    <reaction evidence="1">
        <text>ATP + protein L-histidine = ADP + protein N-phospho-L-histidine.</text>
        <dbReference type="EC" id="2.7.13.3"/>
    </reaction>
</comment>
<evidence type="ECO:0000256" key="10">
    <source>
        <dbReference type="ARBA" id="ARBA00022801"/>
    </source>
</evidence>
<evidence type="ECO:0000256" key="9">
    <source>
        <dbReference type="ARBA" id="ARBA00022777"/>
    </source>
</evidence>
<keyword evidence="7" id="KW-0808">Transferase</keyword>
<keyword evidence="10" id="KW-0378">Hydrolase</keyword>
<comment type="subcellular location">
    <subcellularLocation>
        <location evidence="2">Cell inner membrane</location>
        <topology evidence="2">Multi-pass membrane protein</topology>
    </subcellularLocation>
</comment>
<dbReference type="Gene3D" id="1.10.287.130">
    <property type="match status" value="1"/>
</dbReference>
<evidence type="ECO:0000256" key="3">
    <source>
        <dbReference type="ARBA" id="ARBA00012438"/>
    </source>
</evidence>
<keyword evidence="4" id="KW-1003">Cell membrane</keyword>
<evidence type="ECO:0000259" key="20">
    <source>
        <dbReference type="PROSITE" id="PS50110"/>
    </source>
</evidence>
<dbReference type="CDD" id="cd16922">
    <property type="entry name" value="HATPase_EvgS-ArcB-TorS-like"/>
    <property type="match status" value="1"/>
</dbReference>
<dbReference type="PANTHER" id="PTHR43047">
    <property type="entry name" value="TWO-COMPONENT HISTIDINE PROTEIN KINASE"/>
    <property type="match status" value="1"/>
</dbReference>
<keyword evidence="17" id="KW-0175">Coiled coil</keyword>
<dbReference type="InterPro" id="IPR036641">
    <property type="entry name" value="HPT_dom_sf"/>
</dbReference>
<dbReference type="SMART" id="SM00062">
    <property type="entry name" value="PBPb"/>
    <property type="match status" value="1"/>
</dbReference>
<dbReference type="PRINTS" id="PR00344">
    <property type="entry name" value="BCTRLSENSOR"/>
</dbReference>
<evidence type="ECO:0000256" key="5">
    <source>
        <dbReference type="ARBA" id="ARBA00022519"/>
    </source>
</evidence>
<dbReference type="SMART" id="SM00448">
    <property type="entry name" value="REC"/>
    <property type="match status" value="1"/>
</dbReference>
<dbReference type="SMART" id="SM00387">
    <property type="entry name" value="HATPase_c"/>
    <property type="match status" value="1"/>
</dbReference>
<keyword evidence="13" id="KW-0902">Two-component regulatory system</keyword>
<dbReference type="SUPFAM" id="SSF47384">
    <property type="entry name" value="Homodimeric domain of signal transducing histidine kinase"/>
    <property type="match status" value="1"/>
</dbReference>
<protein>
    <recommendedName>
        <fullName evidence="3">histidine kinase</fullName>
        <ecNumber evidence="3">2.7.13.3</ecNumber>
    </recommendedName>
</protein>
<evidence type="ECO:0000256" key="18">
    <source>
        <dbReference type="SAM" id="Phobius"/>
    </source>
</evidence>
<dbReference type="Gene3D" id="3.40.190.10">
    <property type="entry name" value="Periplasmic binding protein-like II"/>
    <property type="match status" value="4"/>
</dbReference>
<dbReference type="GO" id="GO:0000155">
    <property type="term" value="F:phosphorelay sensor kinase activity"/>
    <property type="evidence" value="ECO:0007669"/>
    <property type="project" value="InterPro"/>
</dbReference>
<evidence type="ECO:0000313" key="23">
    <source>
        <dbReference type="Proteomes" id="UP000008152"/>
    </source>
</evidence>
<dbReference type="PROSITE" id="PS50110">
    <property type="entry name" value="RESPONSE_REGULATORY"/>
    <property type="match status" value="1"/>
</dbReference>
<keyword evidence="14 18" id="KW-0472">Membrane</keyword>
<dbReference type="Gene3D" id="3.30.565.10">
    <property type="entry name" value="Histidine kinase-like ATPase, C-terminal domain"/>
    <property type="match status" value="1"/>
</dbReference>
<dbReference type="PANTHER" id="PTHR43047:SF72">
    <property type="entry name" value="OSMOSENSING HISTIDINE PROTEIN KINASE SLN1"/>
    <property type="match status" value="1"/>
</dbReference>
<dbReference type="InterPro" id="IPR008207">
    <property type="entry name" value="Sig_transdc_His_kin_Hpt_dom"/>
</dbReference>
<dbReference type="InterPro" id="IPR003594">
    <property type="entry name" value="HATPase_dom"/>
</dbReference>
<feature type="domain" description="HPt" evidence="21">
    <location>
        <begin position="1121"/>
        <end position="1222"/>
    </location>
</feature>
<dbReference type="InterPro" id="IPR005467">
    <property type="entry name" value="His_kinase_dom"/>
</dbReference>
<keyword evidence="12 18" id="KW-1133">Transmembrane helix</keyword>
<dbReference type="SMART" id="SM00388">
    <property type="entry name" value="HisKA"/>
    <property type="match status" value="1"/>
</dbReference>
<keyword evidence="6 16" id="KW-0597">Phosphoprotein</keyword>
<dbReference type="Gene3D" id="1.20.120.160">
    <property type="entry name" value="HPT domain"/>
    <property type="match status" value="1"/>
</dbReference>
<evidence type="ECO:0000256" key="16">
    <source>
        <dbReference type="PROSITE-ProRule" id="PRU00169"/>
    </source>
</evidence>
<dbReference type="CDD" id="cd00082">
    <property type="entry name" value="HisKA"/>
    <property type="match status" value="1"/>
</dbReference>
<dbReference type="SUPFAM" id="SSF53850">
    <property type="entry name" value="Periplasmic binding protein-like II"/>
    <property type="match status" value="2"/>
</dbReference>
<dbReference type="Pfam" id="PF00072">
    <property type="entry name" value="Response_reg"/>
    <property type="match status" value="1"/>
</dbReference>
<dbReference type="Gene3D" id="3.40.50.2300">
    <property type="match status" value="1"/>
</dbReference>
<sequence>MANNVEKLYDSAPFFDSRPTWKNKTLKLFASIAALLITFSFSALAENFLSKNDRLFLDNQKSVKVGVLAGDWLPYWGNLESKEGINIEYAESMLHDLHIDAEYVPYSSLDTLFKGLENGEIDLTVGFVATQKRAERFLFSEPIFQTLRLVWLRDVALENTPLGELKWVCVKDSSACDQIDALGFEHVHTVRNSVMMTTSLNTGAADAAVVGLSTLSSYGFKNPQGELTGKVVYNKTLTPGAVTIFTRKESQQLMGIINKYIKHSKDSKHSRMHIEANINVLHNELMLEILEQQNGRQTVRYTIKDNVYPLSYTDPKTKEVKGYVHDLMKLLEQKSMLKFEYIHPNGRDVDLMLQEHIVDVLPTRNIAITDKKRFIATRSFGVLQYGYIESLNKQAQKSVGILDRAGNFYPHFLGNPAYASSPVYRDFKSLSKALEDGKISHAFVNQNLIDHHFYKGQGTQFKAVAPPDDMELGVALGMELRKDSEFLHRVLDTVLQVTTKEELQQLKERHEKVTVNYGIEREIVVISALAGVCILLIAVLIYIVRTGHLTRTIKRKEYETQIRQKQNKWLSSVLDQMPNKILISDENNKQILANKPFINMLSRCNVDKGITEQEREQVLDLTRECVRTDSESTETSLCSLGDKHYRVRQQTLLHPEEGTQYRMTVFDDISELKQKETALKASNLKAMQAIEAREHFLAVVSHELRTPIAAMMGLMELLEQDVERKESKELLKSAMQSAERLQLQVNDILDFSKIDANQLQLDVHKGNVYQELGATLRSFEKIIERKSLAFELNWTPTPHALVALDWLRVNQIINNLLSNAVKFTKEGKVIVSVHVSPNQLEFKVQDTGCGMNNAQLATLFQPFVQGDKSTSRRFGGTGLGMSIVKSLVDIMEGTIEVDSQTEQGTTITVRLPMISQPLDMTTLVPVYTEDKQVQRWLNTWQVTLDEFESKHHVIELEQHYSNVYPDLILQKLNGEVITQTHSAQTAEYQWNGRVLVVDDDAINRLLFKRQFEKLGVNCQLAASGVEAIEALEQAQNDNVLAPFNLVITDCHMPDMDGYQLTQALKANKVLASIPVVTCTAENSRNVIEKAEQSGIETVLFKPYTLSELQALCEQYLSRVINAESQEDWLEAYSYEERLEMAQVICEALNNDIALIHSGEESLKSVAHRIKGSAAALNLTQLGYAAMQCESLVGSEQEIQARTALINELETIVSTTQQWLNMNGSN</sequence>
<feature type="modified residue" description="Phosphohistidine" evidence="15">
    <location>
        <position position="1167"/>
    </location>
</feature>
<dbReference type="EC" id="2.7.13.3" evidence="3"/>
<dbReference type="CDD" id="cd17546">
    <property type="entry name" value="REC_hyHK_CKI1_RcsC-like"/>
    <property type="match status" value="1"/>
</dbReference>
<reference evidence="22 23" key="1">
    <citation type="submission" date="2007-08" db="EMBL/GenBank/DDBJ databases">
        <authorList>
            <consortium name="The Vibrio harveyi Genome Sequencing Project"/>
            <person name="Bassler B."/>
            <person name="Clifton S.W."/>
            <person name="Fulton L."/>
            <person name="Delehaunty K."/>
            <person name="Fronick C."/>
            <person name="Harrison M."/>
            <person name="Markivic C."/>
            <person name="Fulton R."/>
            <person name="Tin-Wollam A.-M."/>
            <person name="Shah N."/>
            <person name="Pepin K."/>
            <person name="Nash W."/>
            <person name="Thiruvilangam P."/>
            <person name="Bhonagiri V."/>
            <person name="Waters C."/>
            <person name="Tu K.C."/>
            <person name="Irgon J."/>
            <person name="Wilson R.K."/>
        </authorList>
    </citation>
    <scope>NUCLEOTIDE SEQUENCE [LARGE SCALE GENOMIC DNA]</scope>
    <source>
        <strain evidence="23">ATCC BAA-1116 / BB120</strain>
    </source>
</reference>
<dbReference type="SUPFAM" id="SSF47226">
    <property type="entry name" value="Histidine-containing phosphotransfer domain, HPT domain"/>
    <property type="match status" value="1"/>
</dbReference>
<evidence type="ECO:0000259" key="21">
    <source>
        <dbReference type="PROSITE" id="PS50894"/>
    </source>
</evidence>
<keyword evidence="11" id="KW-0067">ATP-binding</keyword>
<dbReference type="InterPro" id="IPR001638">
    <property type="entry name" value="Solute-binding_3/MltF_N"/>
</dbReference>
<dbReference type="Pfam" id="PF01627">
    <property type="entry name" value="Hpt"/>
    <property type="match status" value="1"/>
</dbReference>
<evidence type="ECO:0000256" key="8">
    <source>
        <dbReference type="ARBA" id="ARBA00022692"/>
    </source>
</evidence>
<dbReference type="GO" id="GO:0009927">
    <property type="term" value="F:histidine phosphotransfer kinase activity"/>
    <property type="evidence" value="ECO:0007669"/>
    <property type="project" value="TreeGrafter"/>
</dbReference>
<feature type="coiled-coil region" evidence="17">
    <location>
        <begin position="708"/>
        <end position="744"/>
    </location>
</feature>
<name>A7N2Q5_VIBC1</name>
<dbReference type="PROSITE" id="PS50109">
    <property type="entry name" value="HIS_KIN"/>
    <property type="match status" value="1"/>
</dbReference>
<evidence type="ECO:0000256" key="13">
    <source>
        <dbReference type="ARBA" id="ARBA00023012"/>
    </source>
</evidence>
<dbReference type="AlphaFoldDB" id="A7N2Q5"/>
<dbReference type="InterPro" id="IPR036890">
    <property type="entry name" value="HATPase_C_sf"/>
</dbReference>
<dbReference type="KEGG" id="vha:VIBHAR_06169"/>
<keyword evidence="5" id="KW-0997">Cell inner membrane</keyword>
<evidence type="ECO:0000256" key="2">
    <source>
        <dbReference type="ARBA" id="ARBA00004429"/>
    </source>
</evidence>
<evidence type="ECO:0000256" key="6">
    <source>
        <dbReference type="ARBA" id="ARBA00022553"/>
    </source>
</evidence>
<keyword evidence="9" id="KW-0418">Kinase</keyword>
<dbReference type="SUPFAM" id="SSF52172">
    <property type="entry name" value="CheY-like"/>
    <property type="match status" value="1"/>
</dbReference>
<dbReference type="InterPro" id="IPR001789">
    <property type="entry name" value="Sig_transdc_resp-reg_receiver"/>
</dbReference>
<feature type="modified residue" description="4-aspartylphosphate" evidence="16">
    <location>
        <position position="1049"/>
    </location>
</feature>
<keyword evidence="8 18" id="KW-0812">Transmembrane</keyword>
<dbReference type="Pfam" id="PF02518">
    <property type="entry name" value="HATPase_c"/>
    <property type="match status" value="1"/>
</dbReference>
<evidence type="ECO:0000256" key="15">
    <source>
        <dbReference type="PROSITE-ProRule" id="PRU00110"/>
    </source>
</evidence>
<evidence type="ECO:0000313" key="22">
    <source>
        <dbReference type="EMBL" id="ABU74061.1"/>
    </source>
</evidence>
<dbReference type="InterPro" id="IPR036097">
    <property type="entry name" value="HisK_dim/P_sf"/>
</dbReference>
<dbReference type="InterPro" id="IPR003661">
    <property type="entry name" value="HisK_dim/P_dom"/>
</dbReference>
<proteinExistence type="predicted"/>
<gene>
    <name evidence="22" type="ordered locus">VIBHAR_06169</name>
</gene>
<evidence type="ECO:0000256" key="1">
    <source>
        <dbReference type="ARBA" id="ARBA00000085"/>
    </source>
</evidence>
<dbReference type="CDD" id="cd00088">
    <property type="entry name" value="HPT"/>
    <property type="match status" value="1"/>
</dbReference>
<dbReference type="PATRIC" id="fig|338187.25.peg.4161"/>